<accession>A0A0K8R4A0</accession>
<proteinExistence type="evidence at transcript level"/>
<organism evidence="1">
    <name type="scientific">Ixodes ricinus</name>
    <name type="common">Common tick</name>
    <name type="synonym">Acarus ricinus</name>
    <dbReference type="NCBI Taxonomy" id="34613"/>
    <lineage>
        <taxon>Eukaryota</taxon>
        <taxon>Metazoa</taxon>
        <taxon>Ecdysozoa</taxon>
        <taxon>Arthropoda</taxon>
        <taxon>Chelicerata</taxon>
        <taxon>Arachnida</taxon>
        <taxon>Acari</taxon>
        <taxon>Parasitiformes</taxon>
        <taxon>Ixodida</taxon>
        <taxon>Ixodoidea</taxon>
        <taxon>Ixodidae</taxon>
        <taxon>Ixodinae</taxon>
        <taxon>Ixodes</taxon>
    </lineage>
</organism>
<dbReference type="AlphaFoldDB" id="A0A0K8R4A0"/>
<sequence length="116" mass="13273">MPICVAFQFLWDERLALGSWTNFSLVFHYAVNDCKASSEFHIFLLAGASNGSVILCRLLTSPPQFVCVYMSQSLVIHKAHFVVYSIIYWSSPCRQCLQSCVVQLALLRLLQPYHKR</sequence>
<dbReference type="EMBL" id="GADI01007823">
    <property type="protein sequence ID" value="JAA65985.1"/>
    <property type="molecule type" value="mRNA"/>
</dbReference>
<evidence type="ECO:0000313" key="1">
    <source>
        <dbReference type="EMBL" id="JAA65985.1"/>
    </source>
</evidence>
<protein>
    <submittedName>
        <fullName evidence="1">Putative 18s rrna sequence</fullName>
    </submittedName>
</protein>
<reference evidence="1" key="1">
    <citation type="submission" date="2012-12" db="EMBL/GenBank/DDBJ databases">
        <title>Identification and characterization of a phenylalanine ammonia-lyase gene family in Isatis indigotica Fort.</title>
        <authorList>
            <person name="Liu Q."/>
            <person name="Chen J."/>
            <person name="Zhou X."/>
            <person name="Di P."/>
            <person name="Xiao Y."/>
            <person name="Xuan H."/>
            <person name="Zhang L."/>
            <person name="Chen W."/>
        </authorList>
    </citation>
    <scope>NUCLEOTIDE SEQUENCE</scope>
    <source>
        <tissue evidence="1">Salivary gland</tissue>
    </source>
</reference>
<name>A0A0K8R4A0_IXORI</name>